<dbReference type="InterPro" id="IPR003961">
    <property type="entry name" value="FN3_dom"/>
</dbReference>
<dbReference type="CDD" id="cd00063">
    <property type="entry name" value="FN3"/>
    <property type="match status" value="3"/>
</dbReference>
<dbReference type="InterPro" id="IPR050778">
    <property type="entry name" value="Cueball_EGF_LRP_Nidogen"/>
</dbReference>
<dbReference type="SUPFAM" id="SSF63825">
    <property type="entry name" value="YWTD domain"/>
    <property type="match status" value="2"/>
</dbReference>
<feature type="domain" description="Fibronectin type-III" evidence="3">
    <location>
        <begin position="116"/>
        <end position="208"/>
    </location>
</feature>
<dbReference type="InterPro" id="IPR057329">
    <property type="entry name" value="Beta-prop_Rol-3"/>
</dbReference>
<dbReference type="PANTHER" id="PTHR46513:SF13">
    <property type="entry name" value="EGF-LIKE DOMAIN-CONTAINING PROTEIN"/>
    <property type="match status" value="1"/>
</dbReference>
<sequence>MILLDCIPPAPALVADSLTATSLRLEWNGIDIERCGGGLSYLVQWKYEELAETWQYCRNQSWAENDQILVQNLQPYTKYRFRVALLLKSTQHNPELIVSAPSVVIRTLAAGLPTSAPVIVRAVAVDSCRASVSWEPGPFPNGPLLSYVLRLQGVDHSQLKDIPASENTDHYMFQNLKPNKNYSISVTMRNGVGEGPLAITCVTTTPEPAVKDTQQPILILGGQHVVMKQDADMLDDPSVVYENKSTIRGIAIHVASAQLFISDSLGYVYRTSITKRTKPTVILSPSQVNFKPLSLSVDWLNLHLYILGEVKHATTVWQIARCNLDGRGLTVAVAGFLTRPTHIEVDPYNGYLFWVTRGGLYRLDLADISNGVKHEVQPYLILEDVNLGAFTVDHTNFRLLVPHHIQNTVISVSLDGREVLDLRANTQQPKFKNVVSLAMVNGLFYWTNGEEVLIEGYHLGQNRYFHNAYPDRSNGSFVSVNVLMDASQPVPVPVNPPTGVQAVLGMERAKVSWQAPHLLGGQGKGAWQNWSYELEIKDESTGETIHQKDISGSSHTVHNLQEKSEYSIKAAAYTSAGRGPWSTEFRGRTLRHGSHASILWSANEGLLKSDVTGENIDTLIYKASLKEREVDYHIVDVSWYKDVLYIVGNNSALYQYNITSHQKTKMNIHSVGSIAVDWISKKLYWANPKQQIITRANLNGSHQEPMSILAIVKELIIDSLEAYLYWSTGHAVEVARLNGQDRRYYHSDEIFNGKQVMGLTLDTENRYIYWIVRSYESGSIVYRAPTSERISISQKIVPEKVSIFFFFL</sequence>
<dbReference type="GO" id="GO:0005886">
    <property type="term" value="C:plasma membrane"/>
    <property type="evidence" value="ECO:0007669"/>
    <property type="project" value="TreeGrafter"/>
</dbReference>
<gene>
    <name evidence="4" type="ORF">K0M31_003945</name>
</gene>
<dbReference type="Proteomes" id="UP001177670">
    <property type="component" value="Unassembled WGS sequence"/>
</dbReference>
<dbReference type="SMART" id="SM00135">
    <property type="entry name" value="LY"/>
    <property type="match status" value="4"/>
</dbReference>
<dbReference type="InterPro" id="IPR036116">
    <property type="entry name" value="FN3_sf"/>
</dbReference>
<dbReference type="PROSITE" id="PS50853">
    <property type="entry name" value="FN3"/>
    <property type="match status" value="3"/>
</dbReference>
<dbReference type="Pfam" id="PF00041">
    <property type="entry name" value="fn3"/>
    <property type="match status" value="2"/>
</dbReference>
<feature type="domain" description="Fibronectin type-III" evidence="3">
    <location>
        <begin position="493"/>
        <end position="592"/>
    </location>
</feature>
<dbReference type="SUPFAM" id="SSF49265">
    <property type="entry name" value="Fibronectin type III"/>
    <property type="match status" value="2"/>
</dbReference>
<evidence type="ECO:0000259" key="3">
    <source>
        <dbReference type="PROSITE" id="PS50853"/>
    </source>
</evidence>
<dbReference type="Gene3D" id="2.60.40.10">
    <property type="entry name" value="Immunoglobulins"/>
    <property type="match status" value="3"/>
</dbReference>
<reference evidence="4" key="1">
    <citation type="submission" date="2021-10" db="EMBL/GenBank/DDBJ databases">
        <title>Melipona bicolor Genome sequencing and assembly.</title>
        <authorList>
            <person name="Araujo N.S."/>
            <person name="Arias M.C."/>
        </authorList>
    </citation>
    <scope>NUCLEOTIDE SEQUENCE</scope>
    <source>
        <strain evidence="4">USP_2M_L1-L4_2017</strain>
        <tissue evidence="4">Whole body</tissue>
    </source>
</reference>
<dbReference type="FunFam" id="2.60.40.10:FF:002572">
    <property type="entry name" value="Tyrosine-protein kinase receptor"/>
    <property type="match status" value="1"/>
</dbReference>
<accession>A0AA40FYA7</accession>
<dbReference type="GO" id="GO:0017147">
    <property type="term" value="F:Wnt-protein binding"/>
    <property type="evidence" value="ECO:0007669"/>
    <property type="project" value="TreeGrafter"/>
</dbReference>
<keyword evidence="1" id="KW-0245">EGF-like domain</keyword>
<protein>
    <recommendedName>
        <fullName evidence="3">Fibronectin type-III domain-containing protein</fullName>
    </recommendedName>
</protein>
<dbReference type="GO" id="GO:0060070">
    <property type="term" value="P:canonical Wnt signaling pathway"/>
    <property type="evidence" value="ECO:0007669"/>
    <property type="project" value="TreeGrafter"/>
</dbReference>
<keyword evidence="5" id="KW-1185">Reference proteome</keyword>
<dbReference type="GO" id="GO:0042813">
    <property type="term" value="F:Wnt receptor activity"/>
    <property type="evidence" value="ECO:0007669"/>
    <property type="project" value="TreeGrafter"/>
</dbReference>
<dbReference type="InterPro" id="IPR011042">
    <property type="entry name" value="6-blade_b-propeller_TolB-like"/>
</dbReference>
<evidence type="ECO:0000256" key="2">
    <source>
        <dbReference type="ARBA" id="ARBA00022737"/>
    </source>
</evidence>
<evidence type="ECO:0000256" key="1">
    <source>
        <dbReference type="ARBA" id="ARBA00022536"/>
    </source>
</evidence>
<dbReference type="InterPro" id="IPR013783">
    <property type="entry name" value="Ig-like_fold"/>
</dbReference>
<dbReference type="InterPro" id="IPR000033">
    <property type="entry name" value="LDLR_classB_rpt"/>
</dbReference>
<dbReference type="SMART" id="SM00060">
    <property type="entry name" value="FN3"/>
    <property type="match status" value="3"/>
</dbReference>
<dbReference type="AlphaFoldDB" id="A0AA40FYA7"/>
<dbReference type="Pfam" id="PF25494">
    <property type="entry name" value="Beta-prop_Rol-3"/>
    <property type="match status" value="1"/>
</dbReference>
<dbReference type="Gene3D" id="2.120.10.30">
    <property type="entry name" value="TolB, C-terminal domain"/>
    <property type="match status" value="2"/>
</dbReference>
<dbReference type="PANTHER" id="PTHR46513">
    <property type="entry name" value="VITELLOGENIN RECEPTOR-LIKE PROTEIN-RELATED-RELATED"/>
    <property type="match status" value="1"/>
</dbReference>
<name>A0AA40FYA7_9HYME</name>
<keyword evidence="2" id="KW-0677">Repeat</keyword>
<proteinExistence type="predicted"/>
<feature type="domain" description="Fibronectin type-III" evidence="3">
    <location>
        <begin position="8"/>
        <end position="110"/>
    </location>
</feature>
<evidence type="ECO:0000313" key="4">
    <source>
        <dbReference type="EMBL" id="KAK1127406.1"/>
    </source>
</evidence>
<comment type="caution">
    <text evidence="4">The sequence shown here is derived from an EMBL/GenBank/DDBJ whole genome shotgun (WGS) entry which is preliminary data.</text>
</comment>
<evidence type="ECO:0000313" key="5">
    <source>
        <dbReference type="Proteomes" id="UP001177670"/>
    </source>
</evidence>
<dbReference type="EMBL" id="JAHYIQ010000012">
    <property type="protein sequence ID" value="KAK1127406.1"/>
    <property type="molecule type" value="Genomic_DNA"/>
</dbReference>
<organism evidence="4 5">
    <name type="scientific">Melipona bicolor</name>
    <dbReference type="NCBI Taxonomy" id="60889"/>
    <lineage>
        <taxon>Eukaryota</taxon>
        <taxon>Metazoa</taxon>
        <taxon>Ecdysozoa</taxon>
        <taxon>Arthropoda</taxon>
        <taxon>Hexapoda</taxon>
        <taxon>Insecta</taxon>
        <taxon>Pterygota</taxon>
        <taxon>Neoptera</taxon>
        <taxon>Endopterygota</taxon>
        <taxon>Hymenoptera</taxon>
        <taxon>Apocrita</taxon>
        <taxon>Aculeata</taxon>
        <taxon>Apoidea</taxon>
        <taxon>Anthophila</taxon>
        <taxon>Apidae</taxon>
        <taxon>Melipona</taxon>
    </lineage>
</organism>
<dbReference type="FunFam" id="2.60.40.10:FF:002685">
    <property type="entry name" value="Tyrosine-protein kinase receptor"/>
    <property type="match status" value="1"/>
</dbReference>